<dbReference type="Pfam" id="PF13412">
    <property type="entry name" value="HTH_24"/>
    <property type="match status" value="1"/>
</dbReference>
<dbReference type="SMART" id="SM00116">
    <property type="entry name" value="CBS"/>
    <property type="match status" value="2"/>
</dbReference>
<evidence type="ECO:0000259" key="3">
    <source>
        <dbReference type="PROSITE" id="PS51371"/>
    </source>
</evidence>
<sequence>MTTKHQQILEYIRSLPVGSQISVRKIARVLNVSEGTAYRAIKEAEAEGFVSTLDRIGTVRVEKKEKEQIERLTFAEVVRIVEGTVLGGKEGLHKTLSRFVIGAMRTESISRYLSPGCLMIVGNREQVQRMSLKSGAAVLITGGFTASPMVEKLANEYQLPLISCSYDTFTTASLINRALYDRLIKKDILYVEDVLQQDQPLVTLKPEDSVRRYYHLVEETGHSRMPVVDASGRLVGIISPRDVAEAELDGPVSRYMTRNPVSVTPKTTIASAAHRMAFEGFEMMPVVKDKDVIGVITRQDVIRALQIMNRQPQVGETVEDIVVRDFNLAQAPDGTAVLRGQVTPQMTTSGGTLATGSLTTLIQEAARVCLRRARHVDMLIENMTLYVLRPVPVDTTIDARARVLNDGRRYAKVEVEIADRTDVFAKALVTAQWIER</sequence>
<accession>A0A1N7K2K1</accession>
<dbReference type="InterPro" id="IPR046342">
    <property type="entry name" value="CBS_dom_sf"/>
</dbReference>
<dbReference type="Gene3D" id="3.10.129.10">
    <property type="entry name" value="Hotdog Thioesterase"/>
    <property type="match status" value="1"/>
</dbReference>
<dbReference type="Pfam" id="PF07085">
    <property type="entry name" value="DRTGG"/>
    <property type="match status" value="1"/>
</dbReference>
<dbReference type="PANTHER" id="PTHR43080">
    <property type="entry name" value="CBS DOMAIN-CONTAINING PROTEIN CBSX3, MITOCHONDRIAL"/>
    <property type="match status" value="1"/>
</dbReference>
<dbReference type="InterPro" id="IPR010766">
    <property type="entry name" value="DRTGG"/>
</dbReference>
<evidence type="ECO:0000313" key="4">
    <source>
        <dbReference type="EMBL" id="SIS55820.1"/>
    </source>
</evidence>
<dbReference type="PANTHER" id="PTHR43080:SF2">
    <property type="entry name" value="CBS DOMAIN-CONTAINING PROTEIN"/>
    <property type="match status" value="1"/>
</dbReference>
<keyword evidence="5" id="KW-1185">Reference proteome</keyword>
<dbReference type="InterPro" id="IPR006683">
    <property type="entry name" value="Thioestr_dom"/>
</dbReference>
<dbReference type="OrthoDB" id="1790451at2"/>
<feature type="domain" description="CBS" evidence="3">
    <location>
        <begin position="256"/>
        <end position="313"/>
    </location>
</feature>
<dbReference type="SUPFAM" id="SSF75138">
    <property type="entry name" value="HprK N-terminal domain-like"/>
    <property type="match status" value="1"/>
</dbReference>
<dbReference type="Gene3D" id="3.10.580.10">
    <property type="entry name" value="CBS-domain"/>
    <property type="match status" value="1"/>
</dbReference>
<evidence type="ECO:0000313" key="5">
    <source>
        <dbReference type="Proteomes" id="UP000186156"/>
    </source>
</evidence>
<dbReference type="AlphaFoldDB" id="A0A1N7K2K1"/>
<dbReference type="EMBL" id="FTOO01000001">
    <property type="protein sequence ID" value="SIS55820.1"/>
    <property type="molecule type" value="Genomic_DNA"/>
</dbReference>
<dbReference type="Gene3D" id="3.40.1390.20">
    <property type="entry name" value="HprK N-terminal domain-like"/>
    <property type="match status" value="1"/>
</dbReference>
<protein>
    <submittedName>
        <fullName evidence="4">Predicted transcriptional regulator containing CBS domains</fullName>
    </submittedName>
</protein>
<dbReference type="CDD" id="cd04596">
    <property type="entry name" value="CBS_pair_DRTGG_assoc"/>
    <property type="match status" value="1"/>
</dbReference>
<proteinExistence type="predicted"/>
<dbReference type="Proteomes" id="UP000186156">
    <property type="component" value="Unassembled WGS sequence"/>
</dbReference>
<dbReference type="PROSITE" id="PS51371">
    <property type="entry name" value="CBS"/>
    <property type="match status" value="2"/>
</dbReference>
<dbReference type="RefSeq" id="WP_076344354.1">
    <property type="nucleotide sequence ID" value="NZ_FTOO01000001.1"/>
</dbReference>
<dbReference type="Pfam" id="PF00571">
    <property type="entry name" value="CBS"/>
    <property type="match status" value="2"/>
</dbReference>
<dbReference type="InterPro" id="IPR000644">
    <property type="entry name" value="CBS_dom"/>
</dbReference>
<reference evidence="5" key="1">
    <citation type="submission" date="2017-01" db="EMBL/GenBank/DDBJ databases">
        <authorList>
            <person name="Varghese N."/>
            <person name="Submissions S."/>
        </authorList>
    </citation>
    <scope>NUCLEOTIDE SEQUENCE [LARGE SCALE GENOMIC DNA]</scope>
    <source>
        <strain evidence="5">DSM 16176</strain>
    </source>
</reference>
<dbReference type="SUPFAM" id="SSF54631">
    <property type="entry name" value="CBS-domain pair"/>
    <property type="match status" value="1"/>
</dbReference>
<dbReference type="InterPro" id="IPR028979">
    <property type="entry name" value="Ser_kin/Pase_Hpr-like_N_sf"/>
</dbReference>
<evidence type="ECO:0000256" key="1">
    <source>
        <dbReference type="ARBA" id="ARBA00023122"/>
    </source>
</evidence>
<dbReference type="SUPFAM" id="SSF54637">
    <property type="entry name" value="Thioesterase/thiol ester dehydrase-isomerase"/>
    <property type="match status" value="1"/>
</dbReference>
<gene>
    <name evidence="4" type="ORF">SAMN05421799_101315</name>
</gene>
<dbReference type="Pfam" id="PF03061">
    <property type="entry name" value="4HBT"/>
    <property type="match status" value="1"/>
</dbReference>
<keyword evidence="1 2" id="KW-0129">CBS domain</keyword>
<name>A0A1N7K2K1_9BACL</name>
<dbReference type="SUPFAM" id="SSF46785">
    <property type="entry name" value="Winged helix' DNA-binding domain"/>
    <property type="match status" value="1"/>
</dbReference>
<dbReference type="InterPro" id="IPR036390">
    <property type="entry name" value="WH_DNA-bd_sf"/>
</dbReference>
<feature type="domain" description="CBS" evidence="3">
    <location>
        <begin position="197"/>
        <end position="254"/>
    </location>
</feature>
<dbReference type="InterPro" id="IPR051257">
    <property type="entry name" value="Diverse_CBS-Domain"/>
</dbReference>
<organism evidence="4 5">
    <name type="scientific">Alicyclobacillus vulcanalis</name>
    <dbReference type="NCBI Taxonomy" id="252246"/>
    <lineage>
        <taxon>Bacteria</taxon>
        <taxon>Bacillati</taxon>
        <taxon>Bacillota</taxon>
        <taxon>Bacilli</taxon>
        <taxon>Bacillales</taxon>
        <taxon>Alicyclobacillaceae</taxon>
        <taxon>Alicyclobacillus</taxon>
    </lineage>
</organism>
<dbReference type="InterPro" id="IPR029069">
    <property type="entry name" value="HotDog_dom_sf"/>
</dbReference>
<evidence type="ECO:0000256" key="2">
    <source>
        <dbReference type="PROSITE-ProRule" id="PRU00703"/>
    </source>
</evidence>
<dbReference type="Gene3D" id="1.10.10.10">
    <property type="entry name" value="Winged helix-like DNA-binding domain superfamily/Winged helix DNA-binding domain"/>
    <property type="match status" value="1"/>
</dbReference>
<dbReference type="InterPro" id="IPR036388">
    <property type="entry name" value="WH-like_DNA-bd_sf"/>
</dbReference>
<dbReference type="STRING" id="252246.SAMN05421799_101315"/>